<dbReference type="Proteomes" id="UP000224317">
    <property type="component" value="Unassembled WGS sequence"/>
</dbReference>
<comment type="caution">
    <text evidence="3">The sequence shown here is derived from an EMBL/GenBank/DDBJ whole genome shotgun (WGS) entry which is preliminary data.</text>
</comment>
<feature type="transmembrane region" description="Helical" evidence="1">
    <location>
        <begin position="181"/>
        <end position="200"/>
    </location>
</feature>
<dbReference type="GO" id="GO:0004175">
    <property type="term" value="F:endopeptidase activity"/>
    <property type="evidence" value="ECO:0007669"/>
    <property type="project" value="UniProtKB-ARBA"/>
</dbReference>
<dbReference type="Pfam" id="PF02517">
    <property type="entry name" value="Rce1-like"/>
    <property type="match status" value="1"/>
</dbReference>
<feature type="transmembrane region" description="Helical" evidence="1">
    <location>
        <begin position="66"/>
        <end position="86"/>
    </location>
</feature>
<dbReference type="AlphaFoldDB" id="A0A2G3E8X0"/>
<gene>
    <name evidence="3" type="ORF">CSX00_10545</name>
</gene>
<dbReference type="GO" id="GO:0080120">
    <property type="term" value="P:CAAX-box protein maturation"/>
    <property type="evidence" value="ECO:0007669"/>
    <property type="project" value="UniProtKB-ARBA"/>
</dbReference>
<keyword evidence="4" id="KW-1185">Reference proteome</keyword>
<organism evidence="3 4">
    <name type="scientific">Pseudobutyrivibrio ruminis</name>
    <dbReference type="NCBI Taxonomy" id="46206"/>
    <lineage>
        <taxon>Bacteria</taxon>
        <taxon>Bacillati</taxon>
        <taxon>Bacillota</taxon>
        <taxon>Clostridia</taxon>
        <taxon>Lachnospirales</taxon>
        <taxon>Lachnospiraceae</taxon>
        <taxon>Pseudobutyrivibrio</taxon>
    </lineage>
</organism>
<evidence type="ECO:0000313" key="3">
    <source>
        <dbReference type="EMBL" id="PHU39739.1"/>
    </source>
</evidence>
<dbReference type="InterPro" id="IPR052710">
    <property type="entry name" value="CAAX_protease"/>
</dbReference>
<keyword evidence="1" id="KW-0812">Transmembrane</keyword>
<dbReference type="InterPro" id="IPR003675">
    <property type="entry name" value="Rce1/LyrA-like_dom"/>
</dbReference>
<dbReference type="RefSeq" id="WP_099413674.1">
    <property type="nucleotide sequence ID" value="NZ_PDYH01000042.1"/>
</dbReference>
<feature type="transmembrane region" description="Helical" evidence="1">
    <location>
        <begin position="206"/>
        <end position="226"/>
    </location>
</feature>
<protein>
    <recommendedName>
        <fullName evidence="2">CAAX prenyl protease 2/Lysostaphin resistance protein A-like domain-containing protein</fullName>
    </recommendedName>
</protein>
<feature type="transmembrane region" description="Helical" evidence="1">
    <location>
        <begin position="154"/>
        <end position="174"/>
    </location>
</feature>
<feature type="transmembrane region" description="Helical" evidence="1">
    <location>
        <begin position="12"/>
        <end position="43"/>
    </location>
</feature>
<keyword evidence="1" id="KW-0472">Membrane</keyword>
<proteinExistence type="predicted"/>
<reference evidence="3" key="1">
    <citation type="submission" date="2017-10" db="EMBL/GenBank/DDBJ databases">
        <title>Resolving the taxonomy of Roseburia spp., Eubacterium rectale and Agathobacter spp. through phylogenomic analysis.</title>
        <authorList>
            <person name="Sheridan P.O."/>
            <person name="Walker A.W."/>
            <person name="Duncan S.H."/>
            <person name="Scott K.P."/>
            <person name="Toole P.W.O."/>
            <person name="Luis P."/>
            <person name="Flint H.J."/>
        </authorList>
    </citation>
    <scope>NUCLEOTIDE SEQUENCE [LARGE SCALE GENOMIC DNA]</scope>
    <source>
        <strain evidence="3">JK10</strain>
    </source>
</reference>
<evidence type="ECO:0000313" key="4">
    <source>
        <dbReference type="Proteomes" id="UP000224317"/>
    </source>
</evidence>
<accession>A0A2G3E8X0</accession>
<dbReference type="PANTHER" id="PTHR36435:SF1">
    <property type="entry name" value="CAAX AMINO TERMINAL PROTEASE FAMILY PROTEIN"/>
    <property type="match status" value="1"/>
</dbReference>
<evidence type="ECO:0000259" key="2">
    <source>
        <dbReference type="Pfam" id="PF02517"/>
    </source>
</evidence>
<feature type="domain" description="CAAX prenyl protease 2/Lysostaphin resistance protein A-like" evidence="2">
    <location>
        <begin position="154"/>
        <end position="242"/>
    </location>
</feature>
<dbReference type="EMBL" id="PDYH01000042">
    <property type="protein sequence ID" value="PHU39739.1"/>
    <property type="molecule type" value="Genomic_DNA"/>
</dbReference>
<feature type="transmembrane region" description="Helical" evidence="1">
    <location>
        <begin position="107"/>
        <end position="134"/>
    </location>
</feature>
<name>A0A2G3E8X0_9FIRM</name>
<feature type="transmembrane region" description="Helical" evidence="1">
    <location>
        <begin position="233"/>
        <end position="251"/>
    </location>
</feature>
<sequence>MNQSNSNKGKYVTWVFLPLILAFIIQLALELMGLQGIMVYVMASFKGGSFSDFNQEVMGRFLGHEYHNLFLVTYSIVAILVFGYIYKKMFRSNQKYKPFNTSLNPSMTICGMAILTLALQYICVYVLLSLVVAFPKWYLEYAELLKEAGLDSSLSIPMAIYAVVLGPICEELIFRGVTLSAALKAFPVPIAIILQAVMFGAYHQNTIQGCYTFVFGLALGYVMYLYDDLIVTILIHMVYNIFGTYLSALLPKGGSTAVSYFAWFLGSLIVGYFAIVLLRRASAKVNNVDVSSDI</sequence>
<feature type="transmembrane region" description="Helical" evidence="1">
    <location>
        <begin position="257"/>
        <end position="278"/>
    </location>
</feature>
<keyword evidence="1" id="KW-1133">Transmembrane helix</keyword>
<evidence type="ECO:0000256" key="1">
    <source>
        <dbReference type="SAM" id="Phobius"/>
    </source>
</evidence>
<dbReference type="PANTHER" id="PTHR36435">
    <property type="entry name" value="SLR1288 PROTEIN"/>
    <property type="match status" value="1"/>
</dbReference>